<accession>F4PC47</accession>
<dbReference type="InterPro" id="IPR021109">
    <property type="entry name" value="Peptidase_aspartic_dom_sf"/>
</dbReference>
<evidence type="ECO:0000313" key="2">
    <source>
        <dbReference type="Proteomes" id="UP000007241"/>
    </source>
</evidence>
<keyword evidence="2" id="KW-1185">Reference proteome</keyword>
<evidence type="ECO:0008006" key="3">
    <source>
        <dbReference type="Google" id="ProtNLM"/>
    </source>
</evidence>
<dbReference type="EMBL" id="GL882893">
    <property type="protein sequence ID" value="EGF77158.1"/>
    <property type="molecule type" value="Genomic_DNA"/>
</dbReference>
<dbReference type="GeneID" id="18239426"/>
<dbReference type="Proteomes" id="UP000007241">
    <property type="component" value="Unassembled WGS sequence"/>
</dbReference>
<dbReference type="SUPFAM" id="SSF50630">
    <property type="entry name" value="Acid proteases"/>
    <property type="match status" value="1"/>
</dbReference>
<dbReference type="HOGENOM" id="CLU_1503185_0_0_1"/>
<dbReference type="RefSeq" id="XP_006682163.1">
    <property type="nucleotide sequence ID" value="XM_006682100.1"/>
</dbReference>
<evidence type="ECO:0000313" key="1">
    <source>
        <dbReference type="EMBL" id="EGF77158.1"/>
    </source>
</evidence>
<dbReference type="AlphaFoldDB" id="F4PC47"/>
<dbReference type="Gene3D" id="2.40.70.10">
    <property type="entry name" value="Acid Proteases"/>
    <property type="match status" value="1"/>
</dbReference>
<gene>
    <name evidence="1" type="ORF">BATDEDRAFT_27796</name>
</gene>
<sequence>MLSDSFINIGNTRVVKKCGTDGRNVAWVDSPSNDQFTINIKSILVDGEQVDLPAEFQQVVENGLVETLVAAILDSVVFAVRVGSNDYAVLGMSFMTRLILTFDLQNKRIGFGPECGCEAVTDGYPTISNGYQVLWPSSQLPERPSTSIPDLASTLRRSFSRLGNTLRGTKRLKFGYKKI</sequence>
<dbReference type="InParanoid" id="F4PC47"/>
<proteinExistence type="predicted"/>
<organism evidence="1 2">
    <name type="scientific">Batrachochytrium dendrobatidis (strain JAM81 / FGSC 10211)</name>
    <name type="common">Frog chytrid fungus</name>
    <dbReference type="NCBI Taxonomy" id="684364"/>
    <lineage>
        <taxon>Eukaryota</taxon>
        <taxon>Fungi</taxon>
        <taxon>Fungi incertae sedis</taxon>
        <taxon>Chytridiomycota</taxon>
        <taxon>Chytridiomycota incertae sedis</taxon>
        <taxon>Chytridiomycetes</taxon>
        <taxon>Rhizophydiales</taxon>
        <taxon>Rhizophydiales incertae sedis</taxon>
        <taxon>Batrachochytrium</taxon>
    </lineage>
</organism>
<reference evidence="1 2" key="1">
    <citation type="submission" date="2009-12" db="EMBL/GenBank/DDBJ databases">
        <title>The draft genome of Batrachochytrium dendrobatidis.</title>
        <authorList>
            <consortium name="US DOE Joint Genome Institute (JGI-PGF)"/>
            <person name="Kuo A."/>
            <person name="Salamov A."/>
            <person name="Schmutz J."/>
            <person name="Lucas S."/>
            <person name="Pitluck S."/>
            <person name="Rosenblum E."/>
            <person name="Stajich J."/>
            <person name="Eisen M."/>
            <person name="Grigoriev I.V."/>
        </authorList>
    </citation>
    <scope>NUCLEOTIDE SEQUENCE [LARGE SCALE GENOMIC DNA]</scope>
    <source>
        <strain evidence="2">JAM81 / FGSC 10211</strain>
    </source>
</reference>
<protein>
    <recommendedName>
        <fullName evidence="3">Peptidase A1 domain-containing protein</fullName>
    </recommendedName>
</protein>
<name>F4PC47_BATDJ</name>
<dbReference type="OrthoDB" id="2152801at2759"/>